<gene>
    <name evidence="8" type="ORF">MCOS_LOCUS9149</name>
</gene>
<keyword evidence="9" id="KW-1185">Reference proteome</keyword>
<evidence type="ECO:0000256" key="1">
    <source>
        <dbReference type="ARBA" id="ARBA00022723"/>
    </source>
</evidence>
<accession>A0A0R3UN06</accession>
<dbReference type="PANTHER" id="PTHR24379">
    <property type="entry name" value="KRAB AND ZINC FINGER DOMAIN-CONTAINING"/>
    <property type="match status" value="1"/>
</dbReference>
<dbReference type="AlphaFoldDB" id="A0A0R3UN06"/>
<dbReference type="InterPro" id="IPR036236">
    <property type="entry name" value="Znf_C2H2_sf"/>
</dbReference>
<dbReference type="STRING" id="53468.A0A0R3UN06"/>
<evidence type="ECO:0000313" key="8">
    <source>
        <dbReference type="EMBL" id="VDD83146.1"/>
    </source>
</evidence>
<dbReference type="PROSITE" id="PS50157">
    <property type="entry name" value="ZINC_FINGER_C2H2_2"/>
    <property type="match status" value="2"/>
</dbReference>
<evidence type="ECO:0000256" key="4">
    <source>
        <dbReference type="ARBA" id="ARBA00022833"/>
    </source>
</evidence>
<keyword evidence="1" id="KW-0479">Metal-binding</keyword>
<reference evidence="8 9" key="1">
    <citation type="submission" date="2018-10" db="EMBL/GenBank/DDBJ databases">
        <authorList>
            <consortium name="Pathogen Informatics"/>
        </authorList>
    </citation>
    <scope>NUCLEOTIDE SEQUENCE [LARGE SCALE GENOMIC DNA]</scope>
</reference>
<protein>
    <recommendedName>
        <fullName evidence="7">C2H2-type domain-containing protein</fullName>
    </recommendedName>
</protein>
<keyword evidence="3 5" id="KW-0863">Zinc-finger</keyword>
<dbReference type="OrthoDB" id="5576026at2759"/>
<organism evidence="8 9">
    <name type="scientific">Mesocestoides corti</name>
    <name type="common">Flatworm</name>
    <dbReference type="NCBI Taxonomy" id="53468"/>
    <lineage>
        <taxon>Eukaryota</taxon>
        <taxon>Metazoa</taxon>
        <taxon>Spiralia</taxon>
        <taxon>Lophotrochozoa</taxon>
        <taxon>Platyhelminthes</taxon>
        <taxon>Cestoda</taxon>
        <taxon>Eucestoda</taxon>
        <taxon>Cyclophyllidea</taxon>
        <taxon>Mesocestoididae</taxon>
        <taxon>Mesocestoides</taxon>
    </lineage>
</organism>
<dbReference type="GO" id="GO:0000977">
    <property type="term" value="F:RNA polymerase II transcription regulatory region sequence-specific DNA binding"/>
    <property type="evidence" value="ECO:0007669"/>
    <property type="project" value="TreeGrafter"/>
</dbReference>
<dbReference type="GO" id="GO:0005634">
    <property type="term" value="C:nucleus"/>
    <property type="evidence" value="ECO:0007669"/>
    <property type="project" value="TreeGrafter"/>
</dbReference>
<dbReference type="Gene3D" id="3.30.160.60">
    <property type="entry name" value="Classic Zinc Finger"/>
    <property type="match status" value="1"/>
</dbReference>
<feature type="compositionally biased region" description="Polar residues" evidence="6">
    <location>
        <begin position="317"/>
        <end position="328"/>
    </location>
</feature>
<dbReference type="PROSITE" id="PS00028">
    <property type="entry name" value="ZINC_FINGER_C2H2_1"/>
    <property type="match status" value="2"/>
</dbReference>
<dbReference type="InterPro" id="IPR013087">
    <property type="entry name" value="Znf_C2H2_type"/>
</dbReference>
<proteinExistence type="predicted"/>
<feature type="region of interest" description="Disordered" evidence="6">
    <location>
        <begin position="380"/>
        <end position="405"/>
    </location>
</feature>
<dbReference type="SUPFAM" id="SSF57667">
    <property type="entry name" value="beta-beta-alpha zinc fingers"/>
    <property type="match status" value="1"/>
</dbReference>
<evidence type="ECO:0000256" key="3">
    <source>
        <dbReference type="ARBA" id="ARBA00022771"/>
    </source>
</evidence>
<evidence type="ECO:0000313" key="9">
    <source>
        <dbReference type="Proteomes" id="UP000267029"/>
    </source>
</evidence>
<name>A0A0R3UN06_MESCO</name>
<evidence type="ECO:0000259" key="7">
    <source>
        <dbReference type="PROSITE" id="PS50157"/>
    </source>
</evidence>
<keyword evidence="2" id="KW-0677">Repeat</keyword>
<evidence type="ECO:0000256" key="2">
    <source>
        <dbReference type="ARBA" id="ARBA00022737"/>
    </source>
</evidence>
<evidence type="ECO:0000256" key="5">
    <source>
        <dbReference type="PROSITE-ProRule" id="PRU00042"/>
    </source>
</evidence>
<sequence length="468" mass="52106">MSFDYVVDGIVDLWSHDVVPWLTCRQGQRSTYKASSPRTVVNSRNAICPTDTSKPRENAPEALARLPDEQNNLVGTLTKRHLSGLETAPAHGLIYQNAEVIRDVLCVLSNLRGHNLLSPLTTNRQVDRNTLSNHIEAKPINLTRHQQPTYDSQPHHTSSIKGQFICPNCTQDFLNRDALAMHMMESVHSEACATSIGNASKEDRAKKPTTCHHTKITTPTHSSNQARRYIRPPVLTGSNTASFQPLFQSFIKTRPAVDAGVSRPGRKPRRLVFATTEEPRVVPMDPVSKAPMALKRPRSCEPKLSGKWAAEDRPDRASSTPSGAQTVSLSAVMGPPSRICLYEKTEDQVHEVRYLNKLEPPTEKKARTKTLEAIEPVANRGDLKPAPKSAERGPSLPGPFGQWRPPPTEHSATLHYPFICRHCGIGFTDQTLYNLHMGLHTSSNPWQCNMCSKEFSNVYEFAAHALHY</sequence>
<feature type="compositionally biased region" description="Basic and acidic residues" evidence="6">
    <location>
        <begin position="381"/>
        <end position="391"/>
    </location>
</feature>
<feature type="region of interest" description="Disordered" evidence="6">
    <location>
        <begin position="200"/>
        <end position="224"/>
    </location>
</feature>
<feature type="domain" description="C2H2-type" evidence="7">
    <location>
        <begin position="164"/>
        <end position="189"/>
    </location>
</feature>
<dbReference type="SMART" id="SM00355">
    <property type="entry name" value="ZnF_C2H2"/>
    <property type="match status" value="3"/>
</dbReference>
<dbReference type="EMBL" id="UXSR01005650">
    <property type="protein sequence ID" value="VDD83146.1"/>
    <property type="molecule type" value="Genomic_DNA"/>
</dbReference>
<dbReference type="Proteomes" id="UP000267029">
    <property type="component" value="Unassembled WGS sequence"/>
</dbReference>
<dbReference type="GO" id="GO:0008270">
    <property type="term" value="F:zinc ion binding"/>
    <property type="evidence" value="ECO:0007669"/>
    <property type="project" value="UniProtKB-KW"/>
</dbReference>
<feature type="region of interest" description="Disordered" evidence="6">
    <location>
        <begin position="292"/>
        <end position="328"/>
    </location>
</feature>
<dbReference type="GO" id="GO:0000981">
    <property type="term" value="F:DNA-binding transcription factor activity, RNA polymerase II-specific"/>
    <property type="evidence" value="ECO:0007669"/>
    <property type="project" value="TreeGrafter"/>
</dbReference>
<evidence type="ECO:0000256" key="6">
    <source>
        <dbReference type="SAM" id="MobiDB-lite"/>
    </source>
</evidence>
<keyword evidence="4" id="KW-0862">Zinc</keyword>
<feature type="domain" description="C2H2-type" evidence="7">
    <location>
        <begin position="418"/>
        <end position="445"/>
    </location>
</feature>
<dbReference type="PANTHER" id="PTHR24379:SF127">
    <property type="entry name" value="BLOODY FINGERS-RELATED"/>
    <property type="match status" value="1"/>
</dbReference>